<comment type="subcellular location">
    <subcellularLocation>
        <location evidence="1">Cell envelope</location>
    </subcellularLocation>
</comment>
<dbReference type="NCBIfam" id="NF040907">
    <property type="entry name" value="ChvE"/>
    <property type="match status" value="1"/>
</dbReference>
<reference evidence="5 6" key="1">
    <citation type="submission" date="2020-08" db="EMBL/GenBank/DDBJ databases">
        <title>Genome public.</title>
        <authorList>
            <person name="Liu C."/>
            <person name="Sun Q."/>
        </authorList>
    </citation>
    <scope>NUCLEOTIDE SEQUENCE [LARGE SCALE GENOMIC DNA]</scope>
    <source>
        <strain evidence="5 6">NSJ-46</strain>
    </source>
</reference>
<evidence type="ECO:0000256" key="3">
    <source>
        <dbReference type="SAM" id="SignalP"/>
    </source>
</evidence>
<dbReference type="EMBL" id="JACRSZ010000008">
    <property type="protein sequence ID" value="MBC8573244.1"/>
    <property type="molecule type" value="Genomic_DNA"/>
</dbReference>
<evidence type="ECO:0000313" key="6">
    <source>
        <dbReference type="Proteomes" id="UP000657421"/>
    </source>
</evidence>
<dbReference type="InterPro" id="IPR049784">
    <property type="entry name" value="ChvE-like"/>
</dbReference>
<keyword evidence="6" id="KW-1185">Reference proteome</keyword>
<name>A0ABR7NA11_9FIRM</name>
<dbReference type="SUPFAM" id="SSF53822">
    <property type="entry name" value="Periplasmic binding protein-like I"/>
    <property type="match status" value="1"/>
</dbReference>
<dbReference type="CDD" id="cd19994">
    <property type="entry name" value="PBP1_ChvE"/>
    <property type="match status" value="1"/>
</dbReference>
<dbReference type="PANTHER" id="PTHR30036:SF1">
    <property type="entry name" value="D-XYLOSE-BINDING PERIPLASMIC PROTEIN"/>
    <property type="match status" value="1"/>
</dbReference>
<proteinExistence type="predicted"/>
<evidence type="ECO:0000256" key="2">
    <source>
        <dbReference type="ARBA" id="ARBA00022729"/>
    </source>
</evidence>
<evidence type="ECO:0000259" key="4">
    <source>
        <dbReference type="Pfam" id="PF13407"/>
    </source>
</evidence>
<dbReference type="InterPro" id="IPR028082">
    <property type="entry name" value="Peripla_BP_I"/>
</dbReference>
<accession>A0ABR7NA11</accession>
<dbReference type="Proteomes" id="UP000657421">
    <property type="component" value="Unassembled WGS sequence"/>
</dbReference>
<dbReference type="Pfam" id="PF13407">
    <property type="entry name" value="Peripla_BP_4"/>
    <property type="match status" value="1"/>
</dbReference>
<comment type="caution">
    <text evidence="5">The sequence shown here is derived from an EMBL/GenBank/DDBJ whole genome shotgun (WGS) entry which is preliminary data.</text>
</comment>
<keyword evidence="2 3" id="KW-0732">Signal</keyword>
<dbReference type="PANTHER" id="PTHR30036">
    <property type="entry name" value="D-XYLOSE-BINDING PERIPLASMIC PROTEIN"/>
    <property type="match status" value="1"/>
</dbReference>
<evidence type="ECO:0000256" key="1">
    <source>
        <dbReference type="ARBA" id="ARBA00004196"/>
    </source>
</evidence>
<dbReference type="InterPro" id="IPR050555">
    <property type="entry name" value="Bact_Solute-Bind_Prot2"/>
</dbReference>
<feature type="chain" id="PRO_5045400236" evidence="3">
    <location>
        <begin position="24"/>
        <end position="349"/>
    </location>
</feature>
<organism evidence="5 6">
    <name type="scientific">Jingyaoa shaoxingensis</name>
    <dbReference type="NCBI Taxonomy" id="2763671"/>
    <lineage>
        <taxon>Bacteria</taxon>
        <taxon>Bacillati</taxon>
        <taxon>Bacillota</taxon>
        <taxon>Clostridia</taxon>
        <taxon>Lachnospirales</taxon>
        <taxon>Lachnospiraceae</taxon>
        <taxon>Jingyaoa</taxon>
    </lineage>
</organism>
<protein>
    <submittedName>
        <fullName evidence="5">Sugar-binding protein</fullName>
    </submittedName>
</protein>
<gene>
    <name evidence="5" type="ORF">H8716_09130</name>
</gene>
<evidence type="ECO:0000313" key="5">
    <source>
        <dbReference type="EMBL" id="MBC8573244.1"/>
    </source>
</evidence>
<sequence length="349" mass="37333">MKKRLVVLTAMLAVAAMGTMANAEGEKIGVAMPTQDLQRWNQDGSNMKAELEAKGYEVDLQYAGNDSATQASQIENMIANGDQLLVVASIDGDSLGTVLAQAKEANIPVIAYDRLIMNTDAISYYATFDNYLVGKTQGEYLVDALDLENADGPFNLEIITGDPGDNNVNFFYGGAMDVLQPYIDAGKLVVPSGQIAKEEVATANWATDAAQSRFENILSSNYADGTNLDAVLASNDSTALGVENALAANYTGEYPIITGQDCDIANVANIVAGKQAMSVFKDTRALASQVVEMVDAIISGEEVPVNDTETYDNGTGIIPSYLCEPVAVTIDNYKEMLIDSGYYTEDQIQ</sequence>
<feature type="signal peptide" evidence="3">
    <location>
        <begin position="1"/>
        <end position="23"/>
    </location>
</feature>
<dbReference type="InterPro" id="IPR025997">
    <property type="entry name" value="SBP_2_dom"/>
</dbReference>
<dbReference type="Gene3D" id="3.40.50.2300">
    <property type="match status" value="2"/>
</dbReference>
<feature type="domain" description="Periplasmic binding protein" evidence="4">
    <location>
        <begin position="28"/>
        <end position="302"/>
    </location>
</feature>